<dbReference type="EMBL" id="KN832055">
    <property type="protein sequence ID" value="KIN96010.1"/>
    <property type="molecule type" value="Genomic_DNA"/>
</dbReference>
<reference evidence="2" key="2">
    <citation type="submission" date="2015-01" db="EMBL/GenBank/DDBJ databases">
        <title>Evolutionary Origins and Diversification of the Mycorrhizal Mutualists.</title>
        <authorList>
            <consortium name="DOE Joint Genome Institute"/>
            <consortium name="Mycorrhizal Genomics Consortium"/>
            <person name="Kohler A."/>
            <person name="Kuo A."/>
            <person name="Nagy L.G."/>
            <person name="Floudas D."/>
            <person name="Copeland A."/>
            <person name="Barry K.W."/>
            <person name="Cichocki N."/>
            <person name="Veneault-Fourrey C."/>
            <person name="LaButti K."/>
            <person name="Lindquist E.A."/>
            <person name="Lipzen A."/>
            <person name="Lundell T."/>
            <person name="Morin E."/>
            <person name="Murat C."/>
            <person name="Riley R."/>
            <person name="Ohm R."/>
            <person name="Sun H."/>
            <person name="Tunlid A."/>
            <person name="Henrissat B."/>
            <person name="Grigoriev I.V."/>
            <person name="Hibbett D.S."/>
            <person name="Martin F."/>
        </authorList>
    </citation>
    <scope>NUCLEOTIDE SEQUENCE [LARGE SCALE GENOMIC DNA]</scope>
    <source>
        <strain evidence="2">Marx 270</strain>
    </source>
</reference>
<dbReference type="InParanoid" id="A0A0C3NK18"/>
<accession>A0A0C3NK18</accession>
<proteinExistence type="predicted"/>
<name>A0A0C3NK18_PISTI</name>
<organism evidence="1 2">
    <name type="scientific">Pisolithus tinctorius Marx 270</name>
    <dbReference type="NCBI Taxonomy" id="870435"/>
    <lineage>
        <taxon>Eukaryota</taxon>
        <taxon>Fungi</taxon>
        <taxon>Dikarya</taxon>
        <taxon>Basidiomycota</taxon>
        <taxon>Agaricomycotina</taxon>
        <taxon>Agaricomycetes</taxon>
        <taxon>Agaricomycetidae</taxon>
        <taxon>Boletales</taxon>
        <taxon>Sclerodermatineae</taxon>
        <taxon>Pisolithaceae</taxon>
        <taxon>Pisolithus</taxon>
    </lineage>
</organism>
<dbReference type="AlphaFoldDB" id="A0A0C3NK18"/>
<dbReference type="HOGENOM" id="CLU_2776939_0_0_1"/>
<gene>
    <name evidence="1" type="ORF">M404DRAFT_1007050</name>
</gene>
<sequence>MMPFVGYAMPLSYGSVGQGKDRKECGISLTTSASILRMVLPEGVLVLWSKKLLRDVSLWCMFCIAFAIG</sequence>
<dbReference type="Proteomes" id="UP000054217">
    <property type="component" value="Unassembled WGS sequence"/>
</dbReference>
<evidence type="ECO:0000313" key="1">
    <source>
        <dbReference type="EMBL" id="KIN96010.1"/>
    </source>
</evidence>
<evidence type="ECO:0000313" key="2">
    <source>
        <dbReference type="Proteomes" id="UP000054217"/>
    </source>
</evidence>
<reference evidence="1 2" key="1">
    <citation type="submission" date="2014-04" db="EMBL/GenBank/DDBJ databases">
        <authorList>
            <consortium name="DOE Joint Genome Institute"/>
            <person name="Kuo A."/>
            <person name="Kohler A."/>
            <person name="Costa M.D."/>
            <person name="Nagy L.G."/>
            <person name="Floudas D."/>
            <person name="Copeland A."/>
            <person name="Barry K.W."/>
            <person name="Cichocki N."/>
            <person name="Veneault-Fourrey C."/>
            <person name="LaButti K."/>
            <person name="Lindquist E.A."/>
            <person name="Lipzen A."/>
            <person name="Lundell T."/>
            <person name="Morin E."/>
            <person name="Murat C."/>
            <person name="Sun H."/>
            <person name="Tunlid A."/>
            <person name="Henrissat B."/>
            <person name="Grigoriev I.V."/>
            <person name="Hibbett D.S."/>
            <person name="Martin F."/>
            <person name="Nordberg H.P."/>
            <person name="Cantor M.N."/>
            <person name="Hua S.X."/>
        </authorList>
    </citation>
    <scope>NUCLEOTIDE SEQUENCE [LARGE SCALE GENOMIC DNA]</scope>
    <source>
        <strain evidence="1 2">Marx 270</strain>
    </source>
</reference>
<protein>
    <submittedName>
        <fullName evidence="1">Uncharacterized protein</fullName>
    </submittedName>
</protein>
<keyword evidence="2" id="KW-1185">Reference proteome</keyword>